<protein>
    <recommendedName>
        <fullName evidence="1">GmrSD restriction endonucleases N-terminal domain-containing protein</fullName>
    </recommendedName>
</protein>
<sequence>MKELINITEEQKINAEKQILEKIKNYDYDTVEYPIEVIIQQYEDGLENDEGEIYIPDYQREFVWSEKRKCKFIESIILGIPIPYIFFADVDGRYEIVDGSQRIRTLHAFISDKIEKEKKLKLENLEKLTELNGFYFEDLSVIRQRRIRKKSLKMIALGEKTDAKARIDLFERINTGSDELKQIEVLKGTHGGKFYDFISECAENELFRRLCPISEKRTLREEPQQMVLRFFAYSENRMKYKGNVAPFIEKYLKSKQDNFTDEMKEKMLNAFLLMLNFVDRNFKNGFAKTKGANSTPRVRFEAISVGVHLALLEKPTLDKVKTDWLESDEFKTHTRSDAANNKLKLIGRTDYVKNKILEN</sequence>
<dbReference type="AlphaFoldDB" id="A0A6S6TY29"/>
<name>A0A6S6TY29_9BACT</name>
<gene>
    <name evidence="2" type="ORF">HELGO_WM49846</name>
</gene>
<dbReference type="PANTHER" id="PTHR39639:SF1">
    <property type="entry name" value="DUF262 DOMAIN-CONTAINING PROTEIN"/>
    <property type="match status" value="1"/>
</dbReference>
<reference evidence="2" key="1">
    <citation type="submission" date="2020-01" db="EMBL/GenBank/DDBJ databases">
        <authorList>
            <person name="Meier V. D."/>
            <person name="Meier V D."/>
        </authorList>
    </citation>
    <scope>NUCLEOTIDE SEQUENCE</scope>
    <source>
        <strain evidence="2">HLG_WM_MAG_02</strain>
    </source>
</reference>
<accession>A0A6S6TY29</accession>
<proteinExistence type="predicted"/>
<dbReference type="InterPro" id="IPR004919">
    <property type="entry name" value="GmrSD_N"/>
</dbReference>
<evidence type="ECO:0000259" key="1">
    <source>
        <dbReference type="Pfam" id="PF03235"/>
    </source>
</evidence>
<feature type="domain" description="GmrSD restriction endonucleases N-terminal" evidence="1">
    <location>
        <begin position="45"/>
        <end position="189"/>
    </location>
</feature>
<evidence type="ECO:0000313" key="2">
    <source>
        <dbReference type="EMBL" id="CAA6821700.1"/>
    </source>
</evidence>
<dbReference type="Pfam" id="PF03235">
    <property type="entry name" value="GmrSD_N"/>
    <property type="match status" value="1"/>
</dbReference>
<dbReference type="EMBL" id="CACVAZ010000145">
    <property type="protein sequence ID" value="CAA6821700.1"/>
    <property type="molecule type" value="Genomic_DNA"/>
</dbReference>
<dbReference type="PANTHER" id="PTHR39639">
    <property type="entry name" value="CHROMOSOME 16, WHOLE GENOME SHOTGUN SEQUENCE"/>
    <property type="match status" value="1"/>
</dbReference>
<organism evidence="2">
    <name type="scientific">uncultured Sulfurovum sp</name>
    <dbReference type="NCBI Taxonomy" id="269237"/>
    <lineage>
        <taxon>Bacteria</taxon>
        <taxon>Pseudomonadati</taxon>
        <taxon>Campylobacterota</taxon>
        <taxon>Epsilonproteobacteria</taxon>
        <taxon>Campylobacterales</taxon>
        <taxon>Sulfurovaceae</taxon>
        <taxon>Sulfurovum</taxon>
        <taxon>environmental samples</taxon>
    </lineage>
</organism>